<dbReference type="AlphaFoldDB" id="A0AAD8CY92"/>
<keyword evidence="2" id="KW-0963">Cytoplasm</keyword>
<dbReference type="Gene3D" id="1.10.238.10">
    <property type="entry name" value="EF-hand"/>
    <property type="match status" value="1"/>
</dbReference>
<feature type="domain" description="EF-hand" evidence="8">
    <location>
        <begin position="44"/>
        <end position="79"/>
    </location>
</feature>
<keyword evidence="6" id="KW-0206">Cytoskeleton</keyword>
<dbReference type="SUPFAM" id="SSF47473">
    <property type="entry name" value="EF-hand"/>
    <property type="match status" value="1"/>
</dbReference>
<dbReference type="GO" id="GO:0051642">
    <property type="term" value="P:centrosome localization"/>
    <property type="evidence" value="ECO:0007669"/>
    <property type="project" value="TreeGrafter"/>
</dbReference>
<organism evidence="9 10">
    <name type="scientific">Acipenser oxyrinchus oxyrinchus</name>
    <dbReference type="NCBI Taxonomy" id="40147"/>
    <lineage>
        <taxon>Eukaryota</taxon>
        <taxon>Metazoa</taxon>
        <taxon>Chordata</taxon>
        <taxon>Craniata</taxon>
        <taxon>Vertebrata</taxon>
        <taxon>Euteleostomi</taxon>
        <taxon>Actinopterygii</taxon>
        <taxon>Chondrostei</taxon>
        <taxon>Acipenseriformes</taxon>
        <taxon>Acipenseridae</taxon>
        <taxon>Acipenser</taxon>
    </lineage>
</organism>
<evidence type="ECO:0000256" key="2">
    <source>
        <dbReference type="ARBA" id="ARBA00022490"/>
    </source>
</evidence>
<evidence type="ECO:0000256" key="3">
    <source>
        <dbReference type="ARBA" id="ARBA00022553"/>
    </source>
</evidence>
<dbReference type="GO" id="GO:0097431">
    <property type="term" value="C:mitotic spindle pole"/>
    <property type="evidence" value="ECO:0007669"/>
    <property type="project" value="TreeGrafter"/>
</dbReference>
<feature type="region of interest" description="Disordered" evidence="7">
    <location>
        <begin position="118"/>
        <end position="145"/>
    </location>
</feature>
<dbReference type="PROSITE" id="PS00018">
    <property type="entry name" value="EF_HAND_1"/>
    <property type="match status" value="1"/>
</dbReference>
<dbReference type="GO" id="GO:0005509">
    <property type="term" value="F:calcium ion binding"/>
    <property type="evidence" value="ECO:0007669"/>
    <property type="project" value="InterPro"/>
</dbReference>
<dbReference type="InterPro" id="IPR011992">
    <property type="entry name" value="EF-hand-dom_pair"/>
</dbReference>
<dbReference type="EMBL" id="JAGXEW010000023">
    <property type="protein sequence ID" value="KAK1158767.1"/>
    <property type="molecule type" value="Genomic_DNA"/>
</dbReference>
<dbReference type="GO" id="GO:0000242">
    <property type="term" value="C:pericentriolar material"/>
    <property type="evidence" value="ECO:0007669"/>
    <property type="project" value="TreeGrafter"/>
</dbReference>
<dbReference type="PANTHER" id="PTHR18905">
    <property type="entry name" value="NINEIN"/>
    <property type="match status" value="1"/>
</dbReference>
<keyword evidence="10" id="KW-1185">Reference proteome</keyword>
<dbReference type="GO" id="GO:0097539">
    <property type="term" value="C:ciliary transition fiber"/>
    <property type="evidence" value="ECO:0007669"/>
    <property type="project" value="TreeGrafter"/>
</dbReference>
<evidence type="ECO:0000256" key="4">
    <source>
        <dbReference type="ARBA" id="ARBA00022723"/>
    </source>
</evidence>
<comment type="subcellular location">
    <subcellularLocation>
        <location evidence="1">Cytoplasm</location>
        <location evidence="1">Cytoskeleton</location>
        <location evidence="1">Microtubule organizing center</location>
        <location evidence="1">Centrosome</location>
    </subcellularLocation>
</comment>
<reference evidence="9" key="1">
    <citation type="submission" date="2022-02" db="EMBL/GenBank/DDBJ databases">
        <title>Atlantic sturgeon de novo genome assembly.</title>
        <authorList>
            <person name="Stock M."/>
            <person name="Klopp C."/>
            <person name="Guiguen Y."/>
            <person name="Cabau C."/>
            <person name="Parinello H."/>
            <person name="Santidrian Yebra-Pimentel E."/>
            <person name="Kuhl H."/>
            <person name="Dirks R.P."/>
            <person name="Guessner J."/>
            <person name="Wuertz S."/>
            <person name="Du K."/>
            <person name="Schartl M."/>
        </authorList>
    </citation>
    <scope>NUCLEOTIDE SEQUENCE</scope>
    <source>
        <strain evidence="9">STURGEONOMICS-FGT-2020</strain>
        <tissue evidence="9">Whole blood</tissue>
    </source>
</reference>
<name>A0AAD8CY92_ACIOX</name>
<evidence type="ECO:0000313" key="10">
    <source>
        <dbReference type="Proteomes" id="UP001230051"/>
    </source>
</evidence>
<dbReference type="GO" id="GO:0005814">
    <property type="term" value="C:centriole"/>
    <property type="evidence" value="ECO:0007669"/>
    <property type="project" value="TreeGrafter"/>
</dbReference>
<comment type="caution">
    <text evidence="9">The sequence shown here is derived from an EMBL/GenBank/DDBJ whole genome shotgun (WGS) entry which is preliminary data.</text>
</comment>
<keyword evidence="4" id="KW-0479">Metal-binding</keyword>
<evidence type="ECO:0000256" key="7">
    <source>
        <dbReference type="SAM" id="MobiDB-lite"/>
    </source>
</evidence>
<evidence type="ECO:0000256" key="5">
    <source>
        <dbReference type="ARBA" id="ARBA00022837"/>
    </source>
</evidence>
<keyword evidence="5" id="KW-0106">Calcium</keyword>
<protein>
    <submittedName>
        <fullName evidence="9">Ninein-like</fullName>
    </submittedName>
</protein>
<accession>A0AAD8CY92</accession>
<feature type="region of interest" description="Disordered" evidence="7">
    <location>
        <begin position="165"/>
        <end position="185"/>
    </location>
</feature>
<dbReference type="GO" id="GO:0034454">
    <property type="term" value="P:microtubule anchoring at centrosome"/>
    <property type="evidence" value="ECO:0007669"/>
    <property type="project" value="TreeGrafter"/>
</dbReference>
<evidence type="ECO:0000256" key="1">
    <source>
        <dbReference type="ARBA" id="ARBA00004300"/>
    </source>
</evidence>
<gene>
    <name evidence="9" type="primary">NIN</name>
    <name evidence="9" type="ORF">AOXY_G22509</name>
</gene>
<keyword evidence="3" id="KW-0597">Phosphoprotein</keyword>
<dbReference type="InterPro" id="IPR002048">
    <property type="entry name" value="EF_hand_dom"/>
</dbReference>
<dbReference type="PROSITE" id="PS50222">
    <property type="entry name" value="EF_HAND_2"/>
    <property type="match status" value="1"/>
</dbReference>
<dbReference type="Proteomes" id="UP001230051">
    <property type="component" value="Unassembled WGS sequence"/>
</dbReference>
<evidence type="ECO:0000313" key="9">
    <source>
        <dbReference type="EMBL" id="KAK1158767.1"/>
    </source>
</evidence>
<dbReference type="InterPro" id="IPR018247">
    <property type="entry name" value="EF_Hand_1_Ca_BS"/>
</dbReference>
<evidence type="ECO:0000259" key="8">
    <source>
        <dbReference type="PROSITE" id="PS50222"/>
    </source>
</evidence>
<dbReference type="PANTHER" id="PTHR18905:SF11">
    <property type="entry name" value="NINEIN"/>
    <property type="match status" value="1"/>
</dbReference>
<evidence type="ECO:0000256" key="6">
    <source>
        <dbReference type="ARBA" id="ARBA00023212"/>
    </source>
</evidence>
<sequence length="233" mass="25118">MPWLCSRGACVFPYSDPSLLFSLPLSLSVRAVLCYGMDGAQLDEYEVRLKEVFDGFDGSGSGSLCQEELSDLCQALHLEEAAPALLRELVHEGSPSDRVHFEQFKDALILVLSTTLGGHPSSEENSQEPDSSEANPKFVKDGKRYGRRSLPEFGESIEGFAEVSETEAVAPEENPQNTSPRDGCEVSCGSVTPMTLARPAGGSPPPWTGWRSGWGLSVKSWECLVTAMQAAGS</sequence>
<dbReference type="GO" id="GO:0090222">
    <property type="term" value="P:centrosome-templated microtubule nucleation"/>
    <property type="evidence" value="ECO:0007669"/>
    <property type="project" value="TreeGrafter"/>
</dbReference>
<proteinExistence type="predicted"/>